<reference evidence="9 10" key="1">
    <citation type="submission" date="2017-03" db="EMBL/GenBank/DDBJ databases">
        <title>Genome sequence of Geothermobacter sp. EPR-M, Deep-Sea Iron Reducer.</title>
        <authorList>
            <person name="Tully B."/>
            <person name="Savalia P."/>
            <person name="Abuyen K."/>
            <person name="Baughan C."/>
            <person name="Romero E."/>
            <person name="Ronkowski C."/>
            <person name="Torres B."/>
            <person name="Tremblay J."/>
            <person name="Trujillo A."/>
            <person name="Tyler M."/>
            <person name="Perez-Rodriguez I."/>
            <person name="Amend J."/>
        </authorList>
    </citation>
    <scope>NUCLEOTIDE SEQUENCE [LARGE SCALE GENOMIC DNA]</scope>
    <source>
        <strain evidence="9 10">EPR-M</strain>
    </source>
</reference>
<accession>A0A1X0XXM9</accession>
<dbReference type="FunFam" id="3.30.565.10:FF:000006">
    <property type="entry name" value="Sensor histidine kinase WalK"/>
    <property type="match status" value="1"/>
</dbReference>
<dbReference type="InterPro" id="IPR036890">
    <property type="entry name" value="HATPase_C_sf"/>
</dbReference>
<dbReference type="Pfam" id="PF00512">
    <property type="entry name" value="HisKA"/>
    <property type="match status" value="1"/>
</dbReference>
<protein>
    <recommendedName>
        <fullName evidence="2">histidine kinase</fullName>
        <ecNumber evidence="2">2.7.13.3</ecNumber>
    </recommendedName>
</protein>
<dbReference type="OrthoDB" id="5342753at2"/>
<keyword evidence="3 6" id="KW-0597">Phosphoprotein</keyword>
<evidence type="ECO:0000256" key="4">
    <source>
        <dbReference type="ARBA" id="ARBA00022679"/>
    </source>
</evidence>
<feature type="domain" description="Histidine kinase" evidence="7">
    <location>
        <begin position="156"/>
        <end position="375"/>
    </location>
</feature>
<evidence type="ECO:0000256" key="6">
    <source>
        <dbReference type="PROSITE-ProRule" id="PRU00169"/>
    </source>
</evidence>
<dbReference type="SMART" id="SM00448">
    <property type="entry name" value="REC"/>
    <property type="match status" value="1"/>
</dbReference>
<dbReference type="Proteomes" id="UP000193136">
    <property type="component" value="Unassembled WGS sequence"/>
</dbReference>
<dbReference type="PROSITE" id="PS50109">
    <property type="entry name" value="HIS_KIN"/>
    <property type="match status" value="1"/>
</dbReference>
<dbReference type="InterPro" id="IPR005467">
    <property type="entry name" value="His_kinase_dom"/>
</dbReference>
<evidence type="ECO:0000259" key="7">
    <source>
        <dbReference type="PROSITE" id="PS50109"/>
    </source>
</evidence>
<dbReference type="PROSITE" id="PS50110">
    <property type="entry name" value="RESPONSE_REGULATORY"/>
    <property type="match status" value="1"/>
</dbReference>
<dbReference type="Pfam" id="PF02518">
    <property type="entry name" value="HATPase_c"/>
    <property type="match status" value="1"/>
</dbReference>
<dbReference type="SMART" id="SM00388">
    <property type="entry name" value="HisKA"/>
    <property type="match status" value="1"/>
</dbReference>
<dbReference type="Pfam" id="PF00072">
    <property type="entry name" value="Response_reg"/>
    <property type="match status" value="1"/>
</dbReference>
<proteinExistence type="predicted"/>
<keyword evidence="5" id="KW-0418">Kinase</keyword>
<dbReference type="GO" id="GO:0000155">
    <property type="term" value="F:phosphorelay sensor kinase activity"/>
    <property type="evidence" value="ECO:0007669"/>
    <property type="project" value="InterPro"/>
</dbReference>
<dbReference type="SMART" id="SM00387">
    <property type="entry name" value="HATPase_c"/>
    <property type="match status" value="1"/>
</dbReference>
<dbReference type="InterPro" id="IPR004358">
    <property type="entry name" value="Sig_transdc_His_kin-like_C"/>
</dbReference>
<sequence>MKLSPRPGPAPEQRQSDRTILIVDDEEVLRDLCARVLDNYRTLQAADGREALETLGREPVDLVLTDVMMPGMNGLDLLREIKQQNPNRAVVMMTGYGDKEVILRSLKLNADDFISKPINLLQLRTTIGKALEKISLREELIELQKMDQLKSDFLGLISHKLKTPVTVISLFIQNLAREFENHPDAAFHRNLALIQEESSYLASLIQDLLQYSDKVLTPRPPHRTPIDLADLVPAILVDLREQSTRHGLEMVCDLPGDLPAVRVDREQISFCLRALLDNALKFTPDGGRVTLTATAGAKYIELSVTDNGPGIAPDQQQKIFEKFYQIDPDNTGQIRGFGLGLYYAREFLRAHGGRLEVRSRPGRGATFSLSLPLAPEKEDR</sequence>
<dbReference type="Gene3D" id="3.40.50.2300">
    <property type="match status" value="1"/>
</dbReference>
<evidence type="ECO:0000256" key="3">
    <source>
        <dbReference type="ARBA" id="ARBA00022553"/>
    </source>
</evidence>
<dbReference type="CDD" id="cd00082">
    <property type="entry name" value="HisKA"/>
    <property type="match status" value="1"/>
</dbReference>
<dbReference type="AlphaFoldDB" id="A0A1X0XXM9"/>
<comment type="caution">
    <text evidence="9">The sequence shown here is derived from an EMBL/GenBank/DDBJ whole genome shotgun (WGS) entry which is preliminary data.</text>
</comment>
<dbReference type="Gene3D" id="3.30.565.10">
    <property type="entry name" value="Histidine kinase-like ATPase, C-terminal domain"/>
    <property type="match status" value="1"/>
</dbReference>
<dbReference type="InterPro" id="IPR003594">
    <property type="entry name" value="HATPase_dom"/>
</dbReference>
<dbReference type="EMBL" id="NAAD01000017">
    <property type="protein sequence ID" value="ORJ57664.1"/>
    <property type="molecule type" value="Genomic_DNA"/>
</dbReference>
<evidence type="ECO:0000313" key="10">
    <source>
        <dbReference type="Proteomes" id="UP000193136"/>
    </source>
</evidence>
<gene>
    <name evidence="9" type="ORF">B5V00_12885</name>
</gene>
<evidence type="ECO:0000256" key="1">
    <source>
        <dbReference type="ARBA" id="ARBA00000085"/>
    </source>
</evidence>
<evidence type="ECO:0000313" key="9">
    <source>
        <dbReference type="EMBL" id="ORJ57664.1"/>
    </source>
</evidence>
<dbReference type="PANTHER" id="PTHR43547:SF2">
    <property type="entry name" value="HYBRID SIGNAL TRANSDUCTION HISTIDINE KINASE C"/>
    <property type="match status" value="1"/>
</dbReference>
<dbReference type="CDD" id="cd17536">
    <property type="entry name" value="REC_YesN-like"/>
    <property type="match status" value="1"/>
</dbReference>
<dbReference type="STRING" id="1969733.B5V00_12885"/>
<dbReference type="PANTHER" id="PTHR43547">
    <property type="entry name" value="TWO-COMPONENT HISTIDINE KINASE"/>
    <property type="match status" value="1"/>
</dbReference>
<dbReference type="Gene3D" id="1.10.287.130">
    <property type="match status" value="1"/>
</dbReference>
<evidence type="ECO:0000256" key="5">
    <source>
        <dbReference type="ARBA" id="ARBA00022777"/>
    </source>
</evidence>
<dbReference type="InterPro" id="IPR003661">
    <property type="entry name" value="HisK_dim/P_dom"/>
</dbReference>
<keyword evidence="4" id="KW-0808">Transferase</keyword>
<dbReference type="RefSeq" id="WP_085011220.1">
    <property type="nucleotide sequence ID" value="NZ_NAAD01000017.1"/>
</dbReference>
<organism evidence="9 10">
    <name type="scientific">Geothermobacter hydrogeniphilus</name>
    <dbReference type="NCBI Taxonomy" id="1969733"/>
    <lineage>
        <taxon>Bacteria</taxon>
        <taxon>Pseudomonadati</taxon>
        <taxon>Thermodesulfobacteriota</taxon>
        <taxon>Desulfuromonadia</taxon>
        <taxon>Desulfuromonadales</taxon>
        <taxon>Geothermobacteraceae</taxon>
        <taxon>Geothermobacter</taxon>
    </lineage>
</organism>
<dbReference type="SUPFAM" id="SSF52172">
    <property type="entry name" value="CheY-like"/>
    <property type="match status" value="1"/>
</dbReference>
<evidence type="ECO:0000256" key="2">
    <source>
        <dbReference type="ARBA" id="ARBA00012438"/>
    </source>
</evidence>
<dbReference type="InterPro" id="IPR011006">
    <property type="entry name" value="CheY-like_superfamily"/>
</dbReference>
<dbReference type="CDD" id="cd00075">
    <property type="entry name" value="HATPase"/>
    <property type="match status" value="1"/>
</dbReference>
<keyword evidence="10" id="KW-1185">Reference proteome</keyword>
<feature type="domain" description="Response regulatory" evidence="8">
    <location>
        <begin position="19"/>
        <end position="131"/>
    </location>
</feature>
<dbReference type="InterPro" id="IPR001789">
    <property type="entry name" value="Sig_transdc_resp-reg_receiver"/>
</dbReference>
<dbReference type="SUPFAM" id="SSF55874">
    <property type="entry name" value="ATPase domain of HSP90 chaperone/DNA topoisomerase II/histidine kinase"/>
    <property type="match status" value="1"/>
</dbReference>
<comment type="catalytic activity">
    <reaction evidence="1">
        <text>ATP + protein L-histidine = ADP + protein N-phospho-L-histidine.</text>
        <dbReference type="EC" id="2.7.13.3"/>
    </reaction>
</comment>
<feature type="modified residue" description="4-aspartylphosphate" evidence="6">
    <location>
        <position position="66"/>
    </location>
</feature>
<dbReference type="PRINTS" id="PR00344">
    <property type="entry name" value="BCTRLSENSOR"/>
</dbReference>
<evidence type="ECO:0000259" key="8">
    <source>
        <dbReference type="PROSITE" id="PS50110"/>
    </source>
</evidence>
<dbReference type="EC" id="2.7.13.3" evidence="2"/>
<name>A0A1X0XXM9_9BACT</name>